<protein>
    <submittedName>
        <fullName evidence="3">Glutathione S-transferase GST-4.5</fullName>
        <ecNumber evidence="3">2.5.1.18</ecNumber>
    </submittedName>
</protein>
<dbReference type="InterPro" id="IPR036249">
    <property type="entry name" value="Thioredoxin-like_sf"/>
</dbReference>
<dbReference type="Proteomes" id="UP000225972">
    <property type="component" value="Unassembled WGS sequence"/>
</dbReference>
<dbReference type="SUPFAM" id="SSF47616">
    <property type="entry name" value="GST C-terminal domain-like"/>
    <property type="match status" value="1"/>
</dbReference>
<dbReference type="GO" id="GO:0004364">
    <property type="term" value="F:glutathione transferase activity"/>
    <property type="evidence" value="ECO:0007669"/>
    <property type="project" value="UniProtKB-EC"/>
</dbReference>
<dbReference type="SUPFAM" id="SSF52833">
    <property type="entry name" value="Thioredoxin-like"/>
    <property type="match status" value="1"/>
</dbReference>
<dbReference type="OrthoDB" id="9803562at2"/>
<dbReference type="SFLD" id="SFLDS00019">
    <property type="entry name" value="Glutathione_Transferase_(cytos"/>
    <property type="match status" value="1"/>
</dbReference>
<evidence type="ECO:0000259" key="2">
    <source>
        <dbReference type="PROSITE" id="PS50405"/>
    </source>
</evidence>
<gene>
    <name evidence="3" type="primary">gst_2</name>
    <name evidence="3" type="ORF">TRP8649_04041</name>
</gene>
<dbReference type="SFLD" id="SFLDG01150">
    <property type="entry name" value="Main.1:_Beta-like"/>
    <property type="match status" value="1"/>
</dbReference>
<feature type="domain" description="GST N-terminal" evidence="1">
    <location>
        <begin position="1"/>
        <end position="80"/>
    </location>
</feature>
<dbReference type="Gene3D" id="1.20.1050.10">
    <property type="match status" value="1"/>
</dbReference>
<accession>A0A238JGT2</accession>
<dbReference type="InterPro" id="IPR040079">
    <property type="entry name" value="Glutathione_S-Trfase"/>
</dbReference>
<dbReference type="SFLD" id="SFLDG00358">
    <property type="entry name" value="Main_(cytGST)"/>
    <property type="match status" value="1"/>
</dbReference>
<dbReference type="PANTHER" id="PTHR44051">
    <property type="entry name" value="GLUTATHIONE S-TRANSFERASE-RELATED"/>
    <property type="match status" value="1"/>
</dbReference>
<dbReference type="EC" id="2.5.1.18" evidence="3"/>
<proteinExistence type="predicted"/>
<keyword evidence="4" id="KW-1185">Reference proteome</keyword>
<evidence type="ECO:0000313" key="4">
    <source>
        <dbReference type="Proteomes" id="UP000225972"/>
    </source>
</evidence>
<dbReference type="Gene3D" id="3.40.30.10">
    <property type="entry name" value="Glutaredoxin"/>
    <property type="match status" value="1"/>
</dbReference>
<dbReference type="EMBL" id="FXXP01000003">
    <property type="protein sequence ID" value="SMX29901.1"/>
    <property type="molecule type" value="Genomic_DNA"/>
</dbReference>
<feature type="domain" description="GST C-terminal" evidence="2">
    <location>
        <begin position="85"/>
        <end position="208"/>
    </location>
</feature>
<reference evidence="4" key="1">
    <citation type="submission" date="2017-05" db="EMBL/GenBank/DDBJ databases">
        <authorList>
            <person name="Rodrigo-Torres L."/>
            <person name="Arahal R. D."/>
            <person name="Lucena T."/>
        </authorList>
    </citation>
    <scope>NUCLEOTIDE SEQUENCE [LARGE SCALE GENOMIC DNA]</scope>
    <source>
        <strain evidence="4">CECT 8649</strain>
    </source>
</reference>
<dbReference type="InterPro" id="IPR010987">
    <property type="entry name" value="Glutathione-S-Trfase_C-like"/>
</dbReference>
<name>A0A238JGT2_9RHOB</name>
<dbReference type="Pfam" id="PF02798">
    <property type="entry name" value="GST_N"/>
    <property type="match status" value="1"/>
</dbReference>
<dbReference type="InterPro" id="IPR004045">
    <property type="entry name" value="Glutathione_S-Trfase_N"/>
</dbReference>
<dbReference type="PANTHER" id="PTHR44051:SF8">
    <property type="entry name" value="GLUTATHIONE S-TRANSFERASE GSTA"/>
    <property type="match status" value="1"/>
</dbReference>
<organism evidence="3 4">
    <name type="scientific">Pelagimonas phthalicica</name>
    <dbReference type="NCBI Taxonomy" id="1037362"/>
    <lineage>
        <taxon>Bacteria</taxon>
        <taxon>Pseudomonadati</taxon>
        <taxon>Pseudomonadota</taxon>
        <taxon>Alphaproteobacteria</taxon>
        <taxon>Rhodobacterales</taxon>
        <taxon>Roseobacteraceae</taxon>
        <taxon>Pelagimonas</taxon>
    </lineage>
</organism>
<dbReference type="PROSITE" id="PS50405">
    <property type="entry name" value="GST_CTER"/>
    <property type="match status" value="1"/>
</dbReference>
<keyword evidence="3" id="KW-0808">Transferase</keyword>
<dbReference type="InterPro" id="IPR036282">
    <property type="entry name" value="Glutathione-S-Trfase_C_sf"/>
</dbReference>
<dbReference type="CDD" id="cd03057">
    <property type="entry name" value="GST_N_Beta"/>
    <property type="match status" value="1"/>
</dbReference>
<dbReference type="RefSeq" id="WP_099249320.1">
    <property type="nucleotide sequence ID" value="NZ_FXXP01000003.1"/>
</dbReference>
<sequence>MFTLFAAPGSCSRVPLITLEEAGADYKLELVRFMQGAHKQPDYLALNPKGKVPCLVTETGPITENVAIALFLASQFDGLLPKASSARDAVLITADLAFCSATLHPIVSRMRVPMFMVEGPEATASVKAKAIEAMHPMAAVVETALDGKDWWFGDTWSILDAYIYWVFFRINGGGFPTDQYPNWAAHAKRMDARPAVRRALAKEADMQAALEAEGLAPKMG</sequence>
<dbReference type="PROSITE" id="PS50404">
    <property type="entry name" value="GST_NTER"/>
    <property type="match status" value="1"/>
</dbReference>
<evidence type="ECO:0000313" key="3">
    <source>
        <dbReference type="EMBL" id="SMX29901.1"/>
    </source>
</evidence>
<dbReference type="AlphaFoldDB" id="A0A238JGT2"/>
<evidence type="ECO:0000259" key="1">
    <source>
        <dbReference type="PROSITE" id="PS50404"/>
    </source>
</evidence>
<dbReference type="Pfam" id="PF13410">
    <property type="entry name" value="GST_C_2"/>
    <property type="match status" value="1"/>
</dbReference>